<dbReference type="AlphaFoldDB" id="A0A2P6S9N5"/>
<dbReference type="STRING" id="74649.A0A2P6S9N5"/>
<evidence type="ECO:0000256" key="1">
    <source>
        <dbReference type="SAM" id="SignalP"/>
    </source>
</evidence>
<dbReference type="InterPro" id="IPR037045">
    <property type="entry name" value="S8pro/Inhibitor_I9_sf"/>
</dbReference>
<dbReference type="GO" id="GO:0016787">
    <property type="term" value="F:hydrolase activity"/>
    <property type="evidence" value="ECO:0007669"/>
    <property type="project" value="UniProtKB-KW"/>
</dbReference>
<dbReference type="PANTHER" id="PTHR48222:SF4">
    <property type="entry name" value="PROTEINASE INHIBITOR, PROPEPTIDE"/>
    <property type="match status" value="1"/>
</dbReference>
<accession>A0A2P6S9N5</accession>
<evidence type="ECO:0000313" key="3">
    <source>
        <dbReference type="EMBL" id="PRQ55387.1"/>
    </source>
</evidence>
<feature type="chain" id="PRO_5015165664" evidence="1">
    <location>
        <begin position="27"/>
        <end position="110"/>
    </location>
</feature>
<protein>
    <submittedName>
        <fullName evidence="3">Putative cucumisin</fullName>
        <ecNumber evidence="3">3.4.21.25</ecNumber>
    </submittedName>
</protein>
<feature type="signal peptide" evidence="1">
    <location>
        <begin position="1"/>
        <end position="26"/>
    </location>
</feature>
<evidence type="ECO:0000313" key="4">
    <source>
        <dbReference type="Proteomes" id="UP000238479"/>
    </source>
</evidence>
<evidence type="ECO:0000259" key="2">
    <source>
        <dbReference type="Pfam" id="PF05922"/>
    </source>
</evidence>
<proteinExistence type="predicted"/>
<dbReference type="PANTHER" id="PTHR48222">
    <property type="entry name" value="PROTEINASE INHIBITOR, PROPEPTIDE"/>
    <property type="match status" value="1"/>
</dbReference>
<dbReference type="InterPro" id="IPR010259">
    <property type="entry name" value="S8pro/Inhibitor_I9"/>
</dbReference>
<organism evidence="3 4">
    <name type="scientific">Rosa chinensis</name>
    <name type="common">China rose</name>
    <dbReference type="NCBI Taxonomy" id="74649"/>
    <lineage>
        <taxon>Eukaryota</taxon>
        <taxon>Viridiplantae</taxon>
        <taxon>Streptophyta</taxon>
        <taxon>Embryophyta</taxon>
        <taxon>Tracheophyta</taxon>
        <taxon>Spermatophyta</taxon>
        <taxon>Magnoliopsida</taxon>
        <taxon>eudicotyledons</taxon>
        <taxon>Gunneridae</taxon>
        <taxon>Pentapetalae</taxon>
        <taxon>rosids</taxon>
        <taxon>fabids</taxon>
        <taxon>Rosales</taxon>
        <taxon>Rosaceae</taxon>
        <taxon>Rosoideae</taxon>
        <taxon>Rosoideae incertae sedis</taxon>
        <taxon>Rosa</taxon>
    </lineage>
</organism>
<dbReference type="Gramene" id="PRQ55387">
    <property type="protein sequence ID" value="PRQ55387"/>
    <property type="gene ID" value="RchiOBHm_Chr1g0324021"/>
</dbReference>
<reference evidence="3 4" key="1">
    <citation type="journal article" date="2018" name="Nat. Genet.">
        <title>The Rosa genome provides new insights in the design of modern roses.</title>
        <authorList>
            <person name="Bendahmane M."/>
        </authorList>
    </citation>
    <scope>NUCLEOTIDE SEQUENCE [LARGE SCALE GENOMIC DNA]</scope>
    <source>
        <strain evidence="4">cv. Old Blush</strain>
    </source>
</reference>
<keyword evidence="4" id="KW-1185">Reference proteome</keyword>
<dbReference type="EMBL" id="PDCK01000039">
    <property type="protein sequence ID" value="PRQ55387.1"/>
    <property type="molecule type" value="Genomic_DNA"/>
</dbReference>
<dbReference type="OMA" id="CNAVDED"/>
<keyword evidence="1" id="KW-0732">Signal</keyword>
<keyword evidence="3" id="KW-0378">Hydrolase</keyword>
<dbReference type="EC" id="3.4.21.25" evidence="3"/>
<comment type="caution">
    <text evidence="3">The sequence shown here is derived from an EMBL/GenBank/DDBJ whole genome shotgun (WGS) entry which is preliminary data.</text>
</comment>
<name>A0A2P6S9N5_ROSCH</name>
<dbReference type="Gene3D" id="3.30.70.80">
    <property type="entry name" value="Peptidase S8 propeptide/proteinase inhibitor I9"/>
    <property type="match status" value="1"/>
</dbReference>
<dbReference type="Proteomes" id="UP000238479">
    <property type="component" value="Chromosome 1"/>
</dbReference>
<sequence length="110" mass="12360">MAKHGALLCSYAFTILILTLILLCNAVDEDRHAHVMYLGSLPDDKLYSPLSHHLSILQRVVGRESAANLLIKNYKRSFNGFSANLTEHEKEELANMKEVVSVFPSTTFQL</sequence>
<feature type="domain" description="Inhibitor I9" evidence="2">
    <location>
        <begin position="41"/>
        <end position="110"/>
    </location>
</feature>
<dbReference type="Pfam" id="PF05922">
    <property type="entry name" value="Inhibitor_I9"/>
    <property type="match status" value="1"/>
</dbReference>
<gene>
    <name evidence="3" type="ORF">RchiOBHm_Chr1g0324021</name>
</gene>